<dbReference type="RefSeq" id="WP_378256824.1">
    <property type="nucleotide sequence ID" value="NZ_JBHSJV010000001.1"/>
</dbReference>
<evidence type="ECO:0000313" key="5">
    <source>
        <dbReference type="EMBL" id="MFD2591350.1"/>
    </source>
</evidence>
<keyword evidence="6" id="KW-1185">Reference proteome</keyword>
<keyword evidence="1" id="KW-0805">Transcription regulation</keyword>
<feature type="domain" description="HTH hxlR-type" evidence="4">
    <location>
        <begin position="14"/>
        <end position="109"/>
    </location>
</feature>
<dbReference type="InterPro" id="IPR002577">
    <property type="entry name" value="HTH_HxlR"/>
</dbReference>
<reference evidence="6" key="1">
    <citation type="journal article" date="2019" name="Int. J. Syst. Evol. Microbiol.">
        <title>The Global Catalogue of Microorganisms (GCM) 10K type strain sequencing project: providing services to taxonomists for standard genome sequencing and annotation.</title>
        <authorList>
            <consortium name="The Broad Institute Genomics Platform"/>
            <consortium name="The Broad Institute Genome Sequencing Center for Infectious Disease"/>
            <person name="Wu L."/>
            <person name="Ma J."/>
        </authorList>
    </citation>
    <scope>NUCLEOTIDE SEQUENCE [LARGE SCALE GENOMIC DNA]</scope>
    <source>
        <strain evidence="6">KCTC 42423</strain>
    </source>
</reference>
<keyword evidence="3" id="KW-0804">Transcription</keyword>
<accession>A0ABW5N6W1</accession>
<evidence type="ECO:0000256" key="1">
    <source>
        <dbReference type="ARBA" id="ARBA00023015"/>
    </source>
</evidence>
<name>A0ABW5N6W1_9FLAO</name>
<dbReference type="SUPFAM" id="SSF46785">
    <property type="entry name" value="Winged helix' DNA-binding domain"/>
    <property type="match status" value="1"/>
</dbReference>
<evidence type="ECO:0000313" key="6">
    <source>
        <dbReference type="Proteomes" id="UP001597459"/>
    </source>
</evidence>
<organism evidence="5 6">
    <name type="scientific">Aquimarina hainanensis</name>
    <dbReference type="NCBI Taxonomy" id="1578017"/>
    <lineage>
        <taxon>Bacteria</taxon>
        <taxon>Pseudomonadati</taxon>
        <taxon>Bacteroidota</taxon>
        <taxon>Flavobacteriia</taxon>
        <taxon>Flavobacteriales</taxon>
        <taxon>Flavobacteriaceae</taxon>
        <taxon>Aquimarina</taxon>
    </lineage>
</organism>
<dbReference type="Proteomes" id="UP001597459">
    <property type="component" value="Unassembled WGS sequence"/>
</dbReference>
<proteinExistence type="predicted"/>
<comment type="caution">
    <text evidence="5">The sequence shown here is derived from an EMBL/GenBank/DDBJ whole genome shotgun (WGS) entry which is preliminary data.</text>
</comment>
<dbReference type="Pfam" id="PF01638">
    <property type="entry name" value="HxlR"/>
    <property type="match status" value="1"/>
</dbReference>
<evidence type="ECO:0000259" key="4">
    <source>
        <dbReference type="PROSITE" id="PS51118"/>
    </source>
</evidence>
<dbReference type="PANTHER" id="PTHR33204">
    <property type="entry name" value="TRANSCRIPTIONAL REGULATOR, MARR FAMILY"/>
    <property type="match status" value="1"/>
</dbReference>
<dbReference type="PROSITE" id="PS51118">
    <property type="entry name" value="HTH_HXLR"/>
    <property type="match status" value="1"/>
</dbReference>
<dbReference type="InterPro" id="IPR036388">
    <property type="entry name" value="WH-like_DNA-bd_sf"/>
</dbReference>
<keyword evidence="2" id="KW-0238">DNA-binding</keyword>
<evidence type="ECO:0000256" key="2">
    <source>
        <dbReference type="ARBA" id="ARBA00023125"/>
    </source>
</evidence>
<protein>
    <submittedName>
        <fullName evidence="5">Winged helix-turn-helix transcriptional regulator</fullName>
    </submittedName>
</protein>
<sequence>MGRYERKTEVKEDCGIEKTLQLISGKWKPAILSELMRSSTIRLKDVQKGLPEASKRSLTTQLGEMVTDDLLRKEVYEVYPKKTVYSLTEKGKALKEVFEEMNDYAKNFL</sequence>
<evidence type="ECO:0000256" key="3">
    <source>
        <dbReference type="ARBA" id="ARBA00023163"/>
    </source>
</evidence>
<gene>
    <name evidence="5" type="ORF">ACFSTE_10990</name>
</gene>
<dbReference type="PANTHER" id="PTHR33204:SF29">
    <property type="entry name" value="TRANSCRIPTIONAL REGULATOR"/>
    <property type="match status" value="1"/>
</dbReference>
<dbReference type="Gene3D" id="1.10.10.10">
    <property type="entry name" value="Winged helix-like DNA-binding domain superfamily/Winged helix DNA-binding domain"/>
    <property type="match status" value="1"/>
</dbReference>
<dbReference type="EMBL" id="JBHULX010000021">
    <property type="protein sequence ID" value="MFD2591350.1"/>
    <property type="molecule type" value="Genomic_DNA"/>
</dbReference>
<dbReference type="InterPro" id="IPR036390">
    <property type="entry name" value="WH_DNA-bd_sf"/>
</dbReference>